<dbReference type="Proteomes" id="UP000018420">
    <property type="component" value="Unassembled WGS sequence"/>
</dbReference>
<dbReference type="AlphaFoldDB" id="S7Y579"/>
<name>S7Y579_ACIJU</name>
<evidence type="ECO:0008006" key="3">
    <source>
        <dbReference type="Google" id="ProtNLM"/>
    </source>
</evidence>
<comment type="caution">
    <text evidence="1">The sequence shown here is derived from an EMBL/GenBank/DDBJ whole genome shotgun (WGS) entry which is preliminary data.</text>
</comment>
<accession>S7Y579</accession>
<dbReference type="RefSeq" id="WP_004913748.1">
    <property type="nucleotide sequence ID" value="NZ_ASYZ01000058.1"/>
</dbReference>
<gene>
    <name evidence="1" type="ORF">L292_2625</name>
</gene>
<reference evidence="1 2" key="1">
    <citation type="submission" date="2013-05" db="EMBL/GenBank/DDBJ databases">
        <title>Genome assembly of Acinetobacter junii MTCC 11364.</title>
        <authorList>
            <person name="Khatri I."/>
            <person name="Singh N.K."/>
            <person name="Subramanian S."/>
            <person name="Mayilraj S."/>
        </authorList>
    </citation>
    <scope>NUCLEOTIDE SEQUENCE [LARGE SCALE GENOMIC DNA]</scope>
    <source>
        <strain evidence="1 2">MTCC 11364</strain>
    </source>
</reference>
<organism evidence="1 2">
    <name type="scientific">Acinetobacter junii CIP 107470 = MTCC 11364</name>
    <dbReference type="NCBI Taxonomy" id="1217666"/>
    <lineage>
        <taxon>Bacteria</taxon>
        <taxon>Pseudomonadati</taxon>
        <taxon>Pseudomonadota</taxon>
        <taxon>Gammaproteobacteria</taxon>
        <taxon>Moraxellales</taxon>
        <taxon>Moraxellaceae</taxon>
        <taxon>Acinetobacter</taxon>
    </lineage>
</organism>
<protein>
    <recommendedName>
        <fullName evidence="3">Lipoprotein</fullName>
    </recommendedName>
</protein>
<dbReference type="PATRIC" id="fig|1330047.3.peg.1230"/>
<dbReference type="EMBL" id="ASYZ01000058">
    <property type="protein sequence ID" value="EPR86354.1"/>
    <property type="molecule type" value="Genomic_DNA"/>
</dbReference>
<proteinExistence type="predicted"/>
<evidence type="ECO:0000313" key="2">
    <source>
        <dbReference type="Proteomes" id="UP000018420"/>
    </source>
</evidence>
<sequence length="65" mass="7633">MCSKIYIVFLLTLLLGCKEKKVEDFKYEFYGSKLCALKISDMKAANEFGRLDSSFKYKENIFDEE</sequence>
<evidence type="ECO:0000313" key="1">
    <source>
        <dbReference type="EMBL" id="EPR86354.1"/>
    </source>
</evidence>
<dbReference type="PROSITE" id="PS51257">
    <property type="entry name" value="PROKAR_LIPOPROTEIN"/>
    <property type="match status" value="1"/>
</dbReference>